<dbReference type="GO" id="GO:0016192">
    <property type="term" value="P:vesicle-mediated transport"/>
    <property type="evidence" value="ECO:0007669"/>
    <property type="project" value="InterPro"/>
</dbReference>
<evidence type="ECO:0000313" key="8">
    <source>
        <dbReference type="EMBL" id="KNC50966.1"/>
    </source>
</evidence>
<dbReference type="GO" id="GO:0006886">
    <property type="term" value="P:intracellular protein transport"/>
    <property type="evidence" value="ECO:0007669"/>
    <property type="project" value="InterPro"/>
</dbReference>
<evidence type="ECO:0000256" key="3">
    <source>
        <dbReference type="ARBA" id="ARBA00022679"/>
    </source>
</evidence>
<dbReference type="InterPro" id="IPR030700">
    <property type="entry name" value="N-end_Aminoacyl_Trfase"/>
</dbReference>
<evidence type="ECO:0000256" key="2">
    <source>
        <dbReference type="ARBA" id="ARBA00012025"/>
    </source>
</evidence>
<dbReference type="Pfam" id="PF13838">
    <property type="entry name" value="Clathrin_H_link"/>
    <property type="match status" value="1"/>
</dbReference>
<dbReference type="RefSeq" id="XP_013756662.1">
    <property type="nucleotide sequence ID" value="XM_013901208.1"/>
</dbReference>
<sequence>MAATRARPLTLHKLLKLSDLGIDGEALVAGAVSLESESHLCVRESVEDEARIVMVDIADPGQVVILDVDVDDALLKPGGGVLVLRSARSIKVVDLKLGTAVRRCVMDNDVELVTWLNDNTLALITTMAVYCWHVASEPSPLHVAHRIPELDGAAITSCCISPDSRWLAVAGVRADGGAVQLCSLFGEPTRHVSGRACAFVVYETGVLVLVYAAGTGAHAVVSMVDIAKSGTTAAVARQTVPLVHPPDAADDVPLALHALSTCNAVVCITQLGYAHVFDLGSGSCLSTTRVTYDALLATTVSSDAAGFTFVTNRGHVFAVRINGPALLQSAFGRLVDAGHLEAAAKLAACSPHGLLRTRDSLAALQLVPPHSGLPATVYYFANLPESARLTPSESAHLALVADLDGDDAALVALRRRLASWQAGPWPSEHSADQATQQTMSRLSQLAVDPGAASQATSNAAALEAAPETPVEVAAREAAEDANARADAETVRQWNARNALHGGSLVGLCNKTFHASECAYCHRKGESCRTYCVFLALALRPEDYALLIDRGFSRYGLSLYWPENAASCCPQYQIRLLASEFRPSRSKRRVLVRMRRFLAGEWEPRDGANPAPHTLRVERVRPYFHKPTYNLYVKYQAALHNDTEVTPSKFRNTFVNDPFVTDDATDGVAHHYGAWHYRYYIDNALVMVCAVDIVPGALVSNYCMYDPDLAFLKLGVYSVLQEIEWVVGHPDVASYYYMVYYVPGNERMAYKMGYQPTEFLCPVTLTWHPSEPLLPRLDGWMRLAPPDPLDELCLTALAAVAGVDDAAAAAALKATVTAAHGLGITRSNALASMTAERALSLMFQAVLVGVGSLAGEWRLWAGNAGTRLSLPDIQVGDAGELPPAPWTPDPGMRVKFGFVVTTLGELLEQTPINNRGLRLLAAYERAVTPELLQRLVIRVG</sequence>
<dbReference type="STRING" id="461836.A0A0L0DFM5"/>
<evidence type="ECO:0000256" key="5">
    <source>
        <dbReference type="SAM" id="MobiDB-lite"/>
    </source>
</evidence>
<comment type="similarity">
    <text evidence="1">Belongs to the R-transferase family.</text>
</comment>
<accession>A0A0L0DFM5</accession>
<keyword evidence="3 8" id="KW-0808">Transferase</keyword>
<dbReference type="eggNOG" id="KOG1193">
    <property type="taxonomic scope" value="Eukaryota"/>
</dbReference>
<organism evidence="8 9">
    <name type="scientific">Thecamonas trahens ATCC 50062</name>
    <dbReference type="NCBI Taxonomy" id="461836"/>
    <lineage>
        <taxon>Eukaryota</taxon>
        <taxon>Apusozoa</taxon>
        <taxon>Apusomonadida</taxon>
        <taxon>Apusomonadidae</taxon>
        <taxon>Thecamonas</taxon>
    </lineage>
</organism>
<dbReference type="PANTHER" id="PTHR21367">
    <property type="entry name" value="ARGININE-TRNA-PROTEIN TRANSFERASE 1"/>
    <property type="match status" value="1"/>
</dbReference>
<dbReference type="GO" id="GO:0030130">
    <property type="term" value="C:clathrin coat of trans-Golgi network vesicle"/>
    <property type="evidence" value="ECO:0007669"/>
    <property type="project" value="InterPro"/>
</dbReference>
<dbReference type="Gene3D" id="2.130.10.110">
    <property type="entry name" value="Clathrin heavy-chain terminal domain"/>
    <property type="match status" value="1"/>
</dbReference>
<dbReference type="GO" id="GO:0005198">
    <property type="term" value="F:structural molecule activity"/>
    <property type="evidence" value="ECO:0007669"/>
    <property type="project" value="InterPro"/>
</dbReference>
<feature type="domain" description="N-end aminoacyl transferase N-terminal" evidence="6">
    <location>
        <begin position="515"/>
        <end position="588"/>
    </location>
</feature>
<feature type="compositionally biased region" description="Polar residues" evidence="5">
    <location>
        <begin position="432"/>
        <end position="443"/>
    </location>
</feature>
<dbReference type="InterPro" id="IPR016025">
    <property type="entry name" value="Clathrin_H-chain_N"/>
</dbReference>
<dbReference type="PANTHER" id="PTHR21367:SF1">
    <property type="entry name" value="ARGINYL-TRNA--PROTEIN TRANSFERASE 1"/>
    <property type="match status" value="1"/>
</dbReference>
<proteinExistence type="inferred from homology"/>
<dbReference type="GeneID" id="25566192"/>
<dbReference type="Pfam" id="PF04377">
    <property type="entry name" value="ATE_C"/>
    <property type="match status" value="1"/>
</dbReference>
<dbReference type="GO" id="GO:0030132">
    <property type="term" value="C:clathrin coat of coated pit"/>
    <property type="evidence" value="ECO:0007669"/>
    <property type="project" value="InterPro"/>
</dbReference>
<keyword evidence="9" id="KW-1185">Reference proteome</keyword>
<keyword evidence="4" id="KW-0012">Acyltransferase</keyword>
<dbReference type="eggNOG" id="KOG0985">
    <property type="taxonomic scope" value="Eukaryota"/>
</dbReference>
<dbReference type="EC" id="2.3.2.8" evidence="2"/>
<evidence type="ECO:0000259" key="7">
    <source>
        <dbReference type="Pfam" id="PF04377"/>
    </source>
</evidence>
<dbReference type="Pfam" id="PF04376">
    <property type="entry name" value="ATE_N"/>
    <property type="match status" value="1"/>
</dbReference>
<dbReference type="OrthoDB" id="74183at2759"/>
<evidence type="ECO:0000256" key="1">
    <source>
        <dbReference type="ARBA" id="ARBA00009991"/>
    </source>
</evidence>
<name>A0A0L0DFM5_THETB</name>
<gene>
    <name evidence="8" type="ORF">AMSG_07221</name>
</gene>
<dbReference type="Proteomes" id="UP000054408">
    <property type="component" value="Unassembled WGS sequence"/>
</dbReference>
<evidence type="ECO:0000256" key="4">
    <source>
        <dbReference type="ARBA" id="ARBA00023315"/>
    </source>
</evidence>
<dbReference type="InterPro" id="IPR007471">
    <property type="entry name" value="N-end_Aminoacyl_Trfase_N"/>
</dbReference>
<dbReference type="InterPro" id="IPR007472">
    <property type="entry name" value="N-end_Aminoacyl_Trfase_C"/>
</dbReference>
<dbReference type="SUPFAM" id="SSF48371">
    <property type="entry name" value="ARM repeat"/>
    <property type="match status" value="1"/>
</dbReference>
<dbReference type="AlphaFoldDB" id="A0A0L0DFM5"/>
<feature type="domain" description="N-end rule aminoacyl transferase C-terminal" evidence="7">
    <location>
        <begin position="628"/>
        <end position="760"/>
    </location>
</feature>
<evidence type="ECO:0000259" key="6">
    <source>
        <dbReference type="Pfam" id="PF04376"/>
    </source>
</evidence>
<reference evidence="8 9" key="1">
    <citation type="submission" date="2010-05" db="EMBL/GenBank/DDBJ databases">
        <title>The Genome Sequence of Thecamonas trahens ATCC 50062.</title>
        <authorList>
            <consortium name="The Broad Institute Genome Sequencing Platform"/>
            <person name="Russ C."/>
            <person name="Cuomo C."/>
            <person name="Shea T."/>
            <person name="Young S.K."/>
            <person name="Zeng Q."/>
            <person name="Koehrsen M."/>
            <person name="Haas B."/>
            <person name="Borodovsky M."/>
            <person name="Guigo R."/>
            <person name="Alvarado L."/>
            <person name="Berlin A."/>
            <person name="Bochicchio J."/>
            <person name="Borenstein D."/>
            <person name="Chapman S."/>
            <person name="Chen Z."/>
            <person name="Freedman E."/>
            <person name="Gellesch M."/>
            <person name="Goldberg J."/>
            <person name="Griggs A."/>
            <person name="Gujja S."/>
            <person name="Heilman E."/>
            <person name="Heiman D."/>
            <person name="Hepburn T."/>
            <person name="Howarth C."/>
            <person name="Jen D."/>
            <person name="Larson L."/>
            <person name="Mehta T."/>
            <person name="Park D."/>
            <person name="Pearson M."/>
            <person name="Roberts A."/>
            <person name="Saif S."/>
            <person name="Shenoy N."/>
            <person name="Sisk P."/>
            <person name="Stolte C."/>
            <person name="Sykes S."/>
            <person name="Thomson T."/>
            <person name="Walk T."/>
            <person name="White J."/>
            <person name="Yandava C."/>
            <person name="Burger G."/>
            <person name="Gray M.W."/>
            <person name="Holland P.W.H."/>
            <person name="King N."/>
            <person name="Lang F.B.F."/>
            <person name="Roger A.J."/>
            <person name="Ruiz-Trillo I."/>
            <person name="Lander E."/>
            <person name="Nusbaum C."/>
        </authorList>
    </citation>
    <scope>NUCLEOTIDE SEQUENCE [LARGE SCALE GENOMIC DNA]</scope>
    <source>
        <strain evidence="8 9">ATCC 50062</strain>
    </source>
</reference>
<dbReference type="EMBL" id="GL349463">
    <property type="protein sequence ID" value="KNC50966.1"/>
    <property type="molecule type" value="Genomic_DNA"/>
</dbReference>
<dbReference type="SUPFAM" id="SSF50989">
    <property type="entry name" value="Clathrin heavy-chain terminal domain"/>
    <property type="match status" value="1"/>
</dbReference>
<protein>
    <recommendedName>
        <fullName evidence="2">arginyltransferase</fullName>
        <ecNumber evidence="2">2.3.2.8</ecNumber>
    </recommendedName>
</protein>
<dbReference type="InterPro" id="IPR016024">
    <property type="entry name" value="ARM-type_fold"/>
</dbReference>
<dbReference type="GO" id="GO:0004057">
    <property type="term" value="F:arginyl-tRNA--protein transferase activity"/>
    <property type="evidence" value="ECO:0007669"/>
    <property type="project" value="UniProtKB-EC"/>
</dbReference>
<feature type="region of interest" description="Disordered" evidence="5">
    <location>
        <begin position="422"/>
        <end position="448"/>
    </location>
</feature>
<evidence type="ECO:0000313" key="9">
    <source>
        <dbReference type="Proteomes" id="UP000054408"/>
    </source>
</evidence>